<dbReference type="EMBL" id="AGXS01000025">
    <property type="protein sequence ID" value="EIY44998.1"/>
    <property type="molecule type" value="Genomic_DNA"/>
</dbReference>
<dbReference type="Proteomes" id="UP000003089">
    <property type="component" value="Unassembled WGS sequence"/>
</dbReference>
<gene>
    <name evidence="1" type="ORF">HMPREF1068_03651</name>
</gene>
<protein>
    <submittedName>
        <fullName evidence="1">Uncharacterized protein</fullName>
    </submittedName>
</protein>
<dbReference type="AlphaFoldDB" id="I9RQX0"/>
<name>I9RQX0_9BACE</name>
<dbReference type="HOGENOM" id="CLU_116609_1_0_10"/>
<dbReference type="RefSeq" id="WP_007486919.1">
    <property type="nucleotide sequence ID" value="NZ_JH724316.1"/>
</dbReference>
<comment type="caution">
    <text evidence="1">The sequence shown here is derived from an EMBL/GenBank/DDBJ whole genome shotgun (WGS) entry which is preliminary data.</text>
</comment>
<organism evidence="1 2">
    <name type="scientific">Bacteroides nordii CL02T12C05</name>
    <dbReference type="NCBI Taxonomy" id="997884"/>
    <lineage>
        <taxon>Bacteria</taxon>
        <taxon>Pseudomonadati</taxon>
        <taxon>Bacteroidota</taxon>
        <taxon>Bacteroidia</taxon>
        <taxon>Bacteroidales</taxon>
        <taxon>Bacteroidaceae</taxon>
        <taxon>Bacteroides</taxon>
    </lineage>
</organism>
<reference evidence="1 2" key="1">
    <citation type="submission" date="2012-02" db="EMBL/GenBank/DDBJ databases">
        <title>The Genome Sequence of Bacteroides nordii CL02T12C05.</title>
        <authorList>
            <consortium name="The Broad Institute Genome Sequencing Platform"/>
            <person name="Earl A."/>
            <person name="Ward D."/>
            <person name="Feldgarden M."/>
            <person name="Gevers D."/>
            <person name="Zitomersky N.L."/>
            <person name="Coyne M.J."/>
            <person name="Comstock L.E."/>
            <person name="Young S.K."/>
            <person name="Zeng Q."/>
            <person name="Gargeya S."/>
            <person name="Fitzgerald M."/>
            <person name="Haas B."/>
            <person name="Abouelleil A."/>
            <person name="Alvarado L."/>
            <person name="Arachchi H.M."/>
            <person name="Berlin A."/>
            <person name="Chapman S.B."/>
            <person name="Gearin G."/>
            <person name="Goldberg J."/>
            <person name="Griggs A."/>
            <person name="Gujja S."/>
            <person name="Hansen M."/>
            <person name="Heiman D."/>
            <person name="Howarth C."/>
            <person name="Larimer J."/>
            <person name="Lui A."/>
            <person name="MacDonald P.J.P."/>
            <person name="McCowen C."/>
            <person name="Montmayeur A."/>
            <person name="Murphy C."/>
            <person name="Neiman D."/>
            <person name="Pearson M."/>
            <person name="Priest M."/>
            <person name="Roberts A."/>
            <person name="Saif S."/>
            <person name="Shea T."/>
            <person name="Sisk P."/>
            <person name="Stolte C."/>
            <person name="Sykes S."/>
            <person name="Wortman J."/>
            <person name="Nusbaum C."/>
            <person name="Birren B."/>
        </authorList>
    </citation>
    <scope>NUCLEOTIDE SEQUENCE [LARGE SCALE GENOMIC DNA]</scope>
    <source>
        <strain evidence="1 2">CL02T12C05</strain>
    </source>
</reference>
<dbReference type="eggNOG" id="ENOG5032Z7U">
    <property type="taxonomic scope" value="Bacteria"/>
</dbReference>
<keyword evidence="2" id="KW-1185">Reference proteome</keyword>
<evidence type="ECO:0000313" key="1">
    <source>
        <dbReference type="EMBL" id="EIY44998.1"/>
    </source>
</evidence>
<sequence>MYYTIRFQLKPFLAEYLYGHFANVTDKDVIHLPPRSYLSNSLHELLGKRPCNAPAREAGNLCLRLPNPHRGKSPTSYNYLTQSNIRIFESRVQHLFHAELFDCMLTARRQQGISYAESVRCFIERYHIESISEEGLLKAFWRWRKEAQRNPYT</sequence>
<proteinExistence type="predicted"/>
<accession>I9RQX0</accession>
<evidence type="ECO:0000313" key="2">
    <source>
        <dbReference type="Proteomes" id="UP000003089"/>
    </source>
</evidence>